<dbReference type="WBParaSite" id="sdigi.contig10.g1102.t1">
    <property type="protein sequence ID" value="sdigi.contig10.g1102.t1"/>
    <property type="gene ID" value="sdigi.contig10.g1102"/>
</dbReference>
<organism evidence="1 2">
    <name type="scientific">Setaria digitata</name>
    <dbReference type="NCBI Taxonomy" id="48799"/>
    <lineage>
        <taxon>Eukaryota</taxon>
        <taxon>Metazoa</taxon>
        <taxon>Ecdysozoa</taxon>
        <taxon>Nematoda</taxon>
        <taxon>Chromadorea</taxon>
        <taxon>Rhabditida</taxon>
        <taxon>Spirurina</taxon>
        <taxon>Spiruromorpha</taxon>
        <taxon>Filarioidea</taxon>
        <taxon>Setariidae</taxon>
        <taxon>Setaria</taxon>
    </lineage>
</organism>
<reference evidence="2" key="1">
    <citation type="submission" date="2022-11" db="UniProtKB">
        <authorList>
            <consortium name="WormBaseParasite"/>
        </authorList>
    </citation>
    <scope>IDENTIFICATION</scope>
</reference>
<evidence type="ECO:0000313" key="2">
    <source>
        <dbReference type="WBParaSite" id="sdigi.contig10.g1102.t1"/>
    </source>
</evidence>
<proteinExistence type="predicted"/>
<protein>
    <submittedName>
        <fullName evidence="2">Uncharacterized protein</fullName>
    </submittedName>
</protein>
<name>A0A915PIN6_9BILA</name>
<keyword evidence="1" id="KW-1185">Reference proteome</keyword>
<accession>A0A915PIN6</accession>
<dbReference type="AlphaFoldDB" id="A0A915PIN6"/>
<sequence>MVVELSEFAEKMWSAMEVITEGKEAVVHELVEGHSVVAFEPVSVGSADRTMEVHCAEQTVILSKRITPIESENTKDMRNFR</sequence>
<evidence type="ECO:0000313" key="1">
    <source>
        <dbReference type="Proteomes" id="UP000887581"/>
    </source>
</evidence>
<dbReference type="Proteomes" id="UP000887581">
    <property type="component" value="Unplaced"/>
</dbReference>